<evidence type="ECO:0000313" key="2">
    <source>
        <dbReference type="EMBL" id="KZZ99584.1"/>
    </source>
</evidence>
<feature type="region of interest" description="Disordered" evidence="1">
    <location>
        <begin position="236"/>
        <end position="296"/>
    </location>
</feature>
<dbReference type="EMBL" id="AZGY01000003">
    <property type="protein sequence ID" value="KZZ99584.1"/>
    <property type="molecule type" value="Genomic_DNA"/>
</dbReference>
<evidence type="ECO:0000256" key="1">
    <source>
        <dbReference type="SAM" id="MobiDB-lite"/>
    </source>
</evidence>
<accession>A0A168F868</accession>
<sequence>MFDDPFKDVESLRSDVEFHIRTRLRGFHFVPGEPILSSKDEDWALLRALCPDNAKFPVASQVEEFIRNKLYTSLMTWCTLESEGTLKFWAMVSGSPSISKVALGSMMLRDLITALVKARDRYVVRQKALDPGFDARTCASELCDGAAQKVLIRIRQLKNPGKFSGDCFKSPFCSNQEKLELIRRAKTFGPARQISGKNFELRTHACQKLRPISDLAHGRRTNDGLGFIDALVSKPPSQASRGCERDGKLTNGRPQGTPTRKVATEARVLSSGRRRSGHLFGSPTKTNQTKGDDRQVSERQLIADVTRERRCVWQCLLNTFDGLEIYNDPWSDGVALGYCRWYGEDFRVWARKRKPDDDLSGFRLQELVLLV</sequence>
<reference evidence="2 3" key="1">
    <citation type="journal article" date="2016" name="Genome Biol. Evol.">
        <title>Divergent and convergent evolution of fungal pathogenicity.</title>
        <authorList>
            <person name="Shang Y."/>
            <person name="Xiao G."/>
            <person name="Zheng P."/>
            <person name="Cen K."/>
            <person name="Zhan S."/>
            <person name="Wang C."/>
        </authorList>
    </citation>
    <scope>NUCLEOTIDE SEQUENCE [LARGE SCALE GENOMIC DNA]</scope>
    <source>
        <strain evidence="2 3">RCEF 2490</strain>
    </source>
</reference>
<dbReference type="AlphaFoldDB" id="A0A168F868"/>
<dbReference type="OrthoDB" id="4895274at2759"/>
<organism evidence="2 3">
    <name type="scientific">Moelleriella libera RCEF 2490</name>
    <dbReference type="NCBI Taxonomy" id="1081109"/>
    <lineage>
        <taxon>Eukaryota</taxon>
        <taxon>Fungi</taxon>
        <taxon>Dikarya</taxon>
        <taxon>Ascomycota</taxon>
        <taxon>Pezizomycotina</taxon>
        <taxon>Sordariomycetes</taxon>
        <taxon>Hypocreomycetidae</taxon>
        <taxon>Hypocreales</taxon>
        <taxon>Clavicipitaceae</taxon>
        <taxon>Moelleriella</taxon>
    </lineage>
</organism>
<dbReference type="Proteomes" id="UP000078544">
    <property type="component" value="Unassembled WGS sequence"/>
</dbReference>
<comment type="caution">
    <text evidence="2">The sequence shown here is derived from an EMBL/GenBank/DDBJ whole genome shotgun (WGS) entry which is preliminary data.</text>
</comment>
<protein>
    <submittedName>
        <fullName evidence="2">Uncharacterized protein</fullName>
    </submittedName>
</protein>
<name>A0A168F868_9HYPO</name>
<evidence type="ECO:0000313" key="3">
    <source>
        <dbReference type="Proteomes" id="UP000078544"/>
    </source>
</evidence>
<keyword evidence="3" id="KW-1185">Reference proteome</keyword>
<gene>
    <name evidence="2" type="ORF">AAL_02156</name>
</gene>
<proteinExistence type="predicted"/>